<dbReference type="RefSeq" id="WP_062370147.1">
    <property type="nucleotide sequence ID" value="NZ_CP007140.1"/>
</dbReference>
<dbReference type="InterPro" id="IPR011335">
    <property type="entry name" value="Restrct_endonuc-II-like"/>
</dbReference>
<dbReference type="Pfam" id="PF09339">
    <property type="entry name" value="HTH_IclR"/>
    <property type="match status" value="1"/>
</dbReference>
<evidence type="ECO:0000313" key="5">
    <source>
        <dbReference type="Proteomes" id="UP000062043"/>
    </source>
</evidence>
<dbReference type="GeneID" id="27134191"/>
<dbReference type="GO" id="GO:0003677">
    <property type="term" value="F:DNA binding"/>
    <property type="evidence" value="ECO:0007669"/>
    <property type="project" value="InterPro"/>
</dbReference>
<dbReference type="OrthoDB" id="132045at2157"/>
<evidence type="ECO:0000313" key="4">
    <source>
        <dbReference type="EMBL" id="AJC70883.1"/>
    </source>
</evidence>
<dbReference type="InterPro" id="IPR004256">
    <property type="entry name" value="DUF234"/>
</dbReference>
<name>A0A0X1KI12_9EURY</name>
<dbReference type="AlphaFoldDB" id="A0A0X1KI12"/>
<sequence>MFINRKSELSLLEERFKSNRAEFIVVYGRRRVGKTALLLEFLRRRGGIYLLARETSEAENLRRFSQRIAEHFGDEFLMKNPFRSWDAFFEYLHQRVGKRLAVVIDEFPYLVKGNPSLPSILQEYWDLKLSKGRIFLVICGSSISMMEKLLGYKSPIYGRRTAQLKVSPLGFFEAGEFLPRYSLEDFVKAYGILGGTPAYLLEFDDSKSIEENLLDYFRPDSFLYGDARFVLMEELEEPRNYFAVMEAIARGKTTLGEIMNETGLERGTAAKYLSVLSDLGFVRREIPVTASRKSRKGRYYISDPYFAFWFRYVHPNADLIETGQGDILVELAMEDFNEYLGWVFEEIAKEFLIRLNGSGRLPFRFAKIGRWWHRGEEIDLLALNEREKEALLIEVKWRDLSERDARRVLRTLEGKSTLVRFDGAFRFGLIARSVEGKDELREEGYLVWDLEDFESLISPDAVG</sequence>
<dbReference type="SUPFAM" id="SSF52980">
    <property type="entry name" value="Restriction endonuclease-like"/>
    <property type="match status" value="1"/>
</dbReference>
<protein>
    <submittedName>
        <fullName evidence="4">ArsR family transcriptional regulator</fullName>
    </submittedName>
</protein>
<reference evidence="4 5" key="1">
    <citation type="submission" date="2014-01" db="EMBL/GenBank/DDBJ databases">
        <title>Genome sequencing of Thermococcus guaymasensis.</title>
        <authorList>
            <person name="Zhang X."/>
            <person name="Alvare G."/>
            <person name="Fristensky B."/>
            <person name="Chen L."/>
            <person name="Suen T."/>
            <person name="Chen Q."/>
            <person name="Ma K."/>
        </authorList>
    </citation>
    <scope>NUCLEOTIDE SEQUENCE [LARGE SCALE GENOMIC DNA]</scope>
    <source>
        <strain evidence="4 5">DSM 11113</strain>
    </source>
</reference>
<dbReference type="InterPro" id="IPR036388">
    <property type="entry name" value="WH-like_DNA-bd_sf"/>
</dbReference>
<evidence type="ECO:0000259" key="3">
    <source>
        <dbReference type="Pfam" id="PF09339"/>
    </source>
</evidence>
<dbReference type="InterPro" id="IPR036390">
    <property type="entry name" value="WH_DNA-bd_sf"/>
</dbReference>
<dbReference type="PANTHER" id="PTHR34704">
    <property type="entry name" value="ATPASE"/>
    <property type="match status" value="1"/>
</dbReference>
<dbReference type="InterPro" id="IPR005471">
    <property type="entry name" value="Tscrpt_reg_IclR_N"/>
</dbReference>
<dbReference type="PATRIC" id="fig|1432656.3.peg.146"/>
<feature type="domain" description="DUF234" evidence="2">
    <location>
        <begin position="309"/>
        <end position="408"/>
    </location>
</feature>
<dbReference type="GO" id="GO:0005524">
    <property type="term" value="F:ATP binding"/>
    <property type="evidence" value="ECO:0007669"/>
    <property type="project" value="InterPro"/>
</dbReference>
<dbReference type="Proteomes" id="UP000062043">
    <property type="component" value="Chromosome"/>
</dbReference>
<keyword evidence="5" id="KW-1185">Reference proteome</keyword>
<dbReference type="GO" id="GO:0006355">
    <property type="term" value="P:regulation of DNA-templated transcription"/>
    <property type="evidence" value="ECO:0007669"/>
    <property type="project" value="InterPro"/>
</dbReference>
<gene>
    <name evidence="4" type="ORF">X802_00740</name>
</gene>
<organism evidence="4 5">
    <name type="scientific">Thermococcus guaymasensis DSM 11113</name>
    <dbReference type="NCBI Taxonomy" id="1432656"/>
    <lineage>
        <taxon>Archaea</taxon>
        <taxon>Methanobacteriati</taxon>
        <taxon>Methanobacteriota</taxon>
        <taxon>Thermococci</taxon>
        <taxon>Thermococcales</taxon>
        <taxon>Thermococcaceae</taxon>
        <taxon>Thermococcus</taxon>
    </lineage>
</organism>
<feature type="domain" description="ATPase" evidence="1">
    <location>
        <begin position="2"/>
        <end position="203"/>
    </location>
</feature>
<dbReference type="Pfam" id="PF03008">
    <property type="entry name" value="DUF234"/>
    <property type="match status" value="1"/>
</dbReference>
<dbReference type="SUPFAM" id="SSF46785">
    <property type="entry name" value="Winged helix' DNA-binding domain"/>
    <property type="match status" value="1"/>
</dbReference>
<proteinExistence type="predicted"/>
<dbReference type="InterPro" id="IPR011579">
    <property type="entry name" value="ATPase_dom"/>
</dbReference>
<feature type="domain" description="HTH iclR-type" evidence="3">
    <location>
        <begin position="242"/>
        <end position="284"/>
    </location>
</feature>
<dbReference type="InterPro" id="IPR027417">
    <property type="entry name" value="P-loop_NTPase"/>
</dbReference>
<dbReference type="SUPFAM" id="SSF52540">
    <property type="entry name" value="P-loop containing nucleoside triphosphate hydrolases"/>
    <property type="match status" value="1"/>
</dbReference>
<dbReference type="EMBL" id="CP007140">
    <property type="protein sequence ID" value="AJC70883.1"/>
    <property type="molecule type" value="Genomic_DNA"/>
</dbReference>
<dbReference type="KEGG" id="tgy:X802_00740"/>
<evidence type="ECO:0000259" key="1">
    <source>
        <dbReference type="Pfam" id="PF01637"/>
    </source>
</evidence>
<dbReference type="Pfam" id="PF01637">
    <property type="entry name" value="ATPase_2"/>
    <property type="match status" value="1"/>
</dbReference>
<dbReference type="PANTHER" id="PTHR34704:SF1">
    <property type="entry name" value="ATPASE"/>
    <property type="match status" value="1"/>
</dbReference>
<accession>A0A0X1KI12</accession>
<dbReference type="Gene3D" id="3.40.50.300">
    <property type="entry name" value="P-loop containing nucleotide triphosphate hydrolases"/>
    <property type="match status" value="1"/>
</dbReference>
<dbReference type="Gene3D" id="1.10.10.10">
    <property type="entry name" value="Winged helix-like DNA-binding domain superfamily/Winged helix DNA-binding domain"/>
    <property type="match status" value="1"/>
</dbReference>
<evidence type="ECO:0000259" key="2">
    <source>
        <dbReference type="Pfam" id="PF03008"/>
    </source>
</evidence>